<dbReference type="AlphaFoldDB" id="A0A7C5X0N8"/>
<dbReference type="InterPro" id="IPR029128">
    <property type="entry name" value="ThaI"/>
</dbReference>
<accession>A0A7C5X0N8</accession>
<organism evidence="1">
    <name type="scientific">Thermocrinis ruber</name>
    <dbReference type="NCBI Taxonomy" id="75906"/>
    <lineage>
        <taxon>Bacteria</taxon>
        <taxon>Pseudomonadati</taxon>
        <taxon>Aquificota</taxon>
        <taxon>Aquificia</taxon>
        <taxon>Aquificales</taxon>
        <taxon>Aquificaceae</taxon>
        <taxon>Thermocrinis</taxon>
    </lineage>
</organism>
<reference evidence="1" key="1">
    <citation type="journal article" date="2020" name="mSystems">
        <title>Genome- and Community-Level Interaction Insights into Carbon Utilization and Element Cycling Functions of Hydrothermarchaeota in Hydrothermal Sediment.</title>
        <authorList>
            <person name="Zhou Z."/>
            <person name="Liu Y."/>
            <person name="Xu W."/>
            <person name="Pan J."/>
            <person name="Luo Z.H."/>
            <person name="Li M."/>
        </authorList>
    </citation>
    <scope>NUCLEOTIDE SEQUENCE [LARGE SCALE GENOMIC DNA]</scope>
    <source>
        <strain evidence="1">SpSt-114</strain>
    </source>
</reference>
<dbReference type="EMBL" id="DSAC01000050">
    <property type="protein sequence ID" value="HHO73793.1"/>
    <property type="molecule type" value="Genomic_DNA"/>
</dbReference>
<keyword evidence="1" id="KW-0255">Endonuclease</keyword>
<evidence type="ECO:0000313" key="1">
    <source>
        <dbReference type="EMBL" id="HHO73793.1"/>
    </source>
</evidence>
<name>A0A7C5X0N8_9AQUI</name>
<comment type="caution">
    <text evidence="1">The sequence shown here is derived from an EMBL/GenBank/DDBJ whole genome shotgun (WGS) entry which is preliminary data.</text>
</comment>
<gene>
    <name evidence="1" type="ORF">ENN04_04060</name>
</gene>
<dbReference type="InterPro" id="IPR038374">
    <property type="entry name" value="ThaI_sf"/>
</dbReference>
<dbReference type="Pfam" id="PF15514">
    <property type="entry name" value="ThaI"/>
    <property type="match status" value="1"/>
</dbReference>
<keyword evidence="1" id="KW-0540">Nuclease</keyword>
<keyword evidence="1" id="KW-0378">Hydrolase</keyword>
<proteinExistence type="predicted"/>
<dbReference type="Gene3D" id="3.40.600.30">
    <property type="match status" value="1"/>
</dbReference>
<sequence length="213" mass="24595">MADLLTPFLQNEFWVSKIKRRLPYLFRIAEIESSRGGHTGMEVGSIRERIIVALLIYKFGKENVITNIPITFPEADVILKGHDNPISIKTKSGKGLSGVKIVWTVDWLKVEEFVKNYTPSCDLIFIQVVWNNTGVFSYVPLRVQREIFNSYGVERYFKLPTRGTNPRGIEISSEALGTCISHPLSVNIEIDWRVSDKINYDPYVRWVELWQEE</sequence>
<protein>
    <submittedName>
        <fullName evidence="1">Type II restriction endonuclease subunit R</fullName>
    </submittedName>
</protein>
<dbReference type="GO" id="GO:0004519">
    <property type="term" value="F:endonuclease activity"/>
    <property type="evidence" value="ECO:0007669"/>
    <property type="project" value="UniProtKB-KW"/>
</dbReference>